<name>A0A8D8K0N6_CULPI</name>
<dbReference type="EMBL" id="HBUE01135858">
    <property type="protein sequence ID" value="CAG6498488.1"/>
    <property type="molecule type" value="Transcribed_RNA"/>
</dbReference>
<protein>
    <submittedName>
        <fullName evidence="1">(northern house mosquito) hypothetical protein</fullName>
    </submittedName>
</protein>
<dbReference type="EMBL" id="HBUE01301874">
    <property type="protein sequence ID" value="CAG6579362.1"/>
    <property type="molecule type" value="Transcribed_RNA"/>
</dbReference>
<dbReference type="EMBL" id="HBUE01195877">
    <property type="protein sequence ID" value="CAG6527640.1"/>
    <property type="molecule type" value="Transcribed_RNA"/>
</dbReference>
<accession>A0A8D8K0N6</accession>
<dbReference type="AlphaFoldDB" id="A0A8D8K0N6"/>
<organism evidence="1">
    <name type="scientific">Culex pipiens</name>
    <name type="common">House mosquito</name>
    <dbReference type="NCBI Taxonomy" id="7175"/>
    <lineage>
        <taxon>Eukaryota</taxon>
        <taxon>Metazoa</taxon>
        <taxon>Ecdysozoa</taxon>
        <taxon>Arthropoda</taxon>
        <taxon>Hexapoda</taxon>
        <taxon>Insecta</taxon>
        <taxon>Pterygota</taxon>
        <taxon>Neoptera</taxon>
        <taxon>Endopterygota</taxon>
        <taxon>Diptera</taxon>
        <taxon>Nematocera</taxon>
        <taxon>Culicoidea</taxon>
        <taxon>Culicidae</taxon>
        <taxon>Culicinae</taxon>
        <taxon>Culicini</taxon>
        <taxon>Culex</taxon>
        <taxon>Culex</taxon>
    </lineage>
</organism>
<reference evidence="1" key="1">
    <citation type="submission" date="2021-05" db="EMBL/GenBank/DDBJ databases">
        <authorList>
            <person name="Alioto T."/>
            <person name="Alioto T."/>
            <person name="Gomez Garrido J."/>
        </authorList>
    </citation>
    <scope>NUCLEOTIDE SEQUENCE</scope>
</reference>
<sequence length="138" mass="15323">MMESLDSLASLGLQALLDLLALVETFLLRCLVALMRNPLQWLSQAPWDLWAPVEPLDLLDLPDPKDLLVPLASLVRLVLLVQWVPVALLVPLERMERMVSLANLVALVSADPLDHRVLVDSPEPLDFQASRDTEDSAV</sequence>
<proteinExistence type="predicted"/>
<evidence type="ECO:0000313" key="1">
    <source>
        <dbReference type="EMBL" id="CAG6579362.1"/>
    </source>
</evidence>